<dbReference type="OrthoDB" id="9815820at2"/>
<dbReference type="PANTHER" id="PTHR32196">
    <property type="entry name" value="ABC TRANSPORTER PERMEASE PROTEIN YPHD-RELATED-RELATED"/>
    <property type="match status" value="1"/>
</dbReference>
<evidence type="ECO:0000313" key="9">
    <source>
        <dbReference type="EMBL" id="SHN35869.1"/>
    </source>
</evidence>
<dbReference type="PANTHER" id="PTHR32196:SF21">
    <property type="entry name" value="ABC TRANSPORTER PERMEASE PROTEIN YPHD-RELATED"/>
    <property type="match status" value="1"/>
</dbReference>
<dbReference type="Gene3D" id="1.10.3470.10">
    <property type="entry name" value="ABC transporter involved in vitamin B12 uptake, BtuC"/>
    <property type="match status" value="1"/>
</dbReference>
<protein>
    <submittedName>
        <fullName evidence="9">Monosaccharide ABC transporter membrane protein, CUT2 family</fullName>
    </submittedName>
</protein>
<name>A0A1M7QW99_9BACI</name>
<feature type="transmembrane region" description="Helical" evidence="8">
    <location>
        <begin position="110"/>
        <end position="131"/>
    </location>
</feature>
<keyword evidence="3" id="KW-1003">Cell membrane</keyword>
<evidence type="ECO:0000256" key="4">
    <source>
        <dbReference type="ARBA" id="ARBA00022519"/>
    </source>
</evidence>
<organism evidence="9 10">
    <name type="scientific">Gracilibacillus kekensis</name>
    <dbReference type="NCBI Taxonomy" id="1027249"/>
    <lineage>
        <taxon>Bacteria</taxon>
        <taxon>Bacillati</taxon>
        <taxon>Bacillota</taxon>
        <taxon>Bacilli</taxon>
        <taxon>Bacillales</taxon>
        <taxon>Bacillaceae</taxon>
        <taxon>Gracilibacillus</taxon>
    </lineage>
</organism>
<feature type="transmembrane region" description="Helical" evidence="8">
    <location>
        <begin position="187"/>
        <end position="207"/>
    </location>
</feature>
<evidence type="ECO:0000256" key="6">
    <source>
        <dbReference type="ARBA" id="ARBA00022989"/>
    </source>
</evidence>
<feature type="transmembrane region" description="Helical" evidence="8">
    <location>
        <begin position="138"/>
        <end position="155"/>
    </location>
</feature>
<keyword evidence="2" id="KW-0813">Transport</keyword>
<proteinExistence type="predicted"/>
<accession>A0A1M7QW99</accession>
<dbReference type="GO" id="GO:0005886">
    <property type="term" value="C:plasma membrane"/>
    <property type="evidence" value="ECO:0007669"/>
    <property type="project" value="UniProtKB-SubCell"/>
</dbReference>
<evidence type="ECO:0000256" key="5">
    <source>
        <dbReference type="ARBA" id="ARBA00022692"/>
    </source>
</evidence>
<keyword evidence="4" id="KW-0997">Cell inner membrane</keyword>
<sequence length="337" mass="36093">MSASSNTSNSSSSPKQNKQSFDFFQFLYKYGTIITIILLIVIFSIANPAFLQWSNIENILRSISIVTIIAIGLTISLSVNGFDLSIGSVASLANAVVISMFVWYGQSTLIAILVALVAAILVGLLNSFLIVKMRIPDMLLTLATMFVIQGVALTYTRSATISENMIMPDGSYSEGMITDVFSLLGKAPYIIILMLVIVFIVHIFLTYTKHGRYMYVIGGNEEAARLSGIPVNKYKVLAYVLSALLAAIGGIVLASRVMQAEINAGENYLMDAVAAAFIGLSVLGAGKPNALGTFVGAVLIGILANGLVMMSVPYYAMDIVKGGVFALALAVTYYKLK</sequence>
<dbReference type="AlphaFoldDB" id="A0A1M7QW99"/>
<dbReference type="RefSeq" id="WP_073203239.1">
    <property type="nucleotide sequence ID" value="NZ_FRCZ01000010.1"/>
</dbReference>
<feature type="transmembrane region" description="Helical" evidence="8">
    <location>
        <begin position="267"/>
        <end position="283"/>
    </location>
</feature>
<dbReference type="EMBL" id="FRCZ01000010">
    <property type="protein sequence ID" value="SHN35869.1"/>
    <property type="molecule type" value="Genomic_DNA"/>
</dbReference>
<keyword evidence="10" id="KW-1185">Reference proteome</keyword>
<keyword evidence="5 8" id="KW-0812">Transmembrane</keyword>
<evidence type="ECO:0000256" key="2">
    <source>
        <dbReference type="ARBA" id="ARBA00022448"/>
    </source>
</evidence>
<feature type="transmembrane region" description="Helical" evidence="8">
    <location>
        <begin position="58"/>
        <end position="77"/>
    </location>
</feature>
<dbReference type="STRING" id="1027249.SAMN05216179_3649"/>
<dbReference type="InterPro" id="IPR001851">
    <property type="entry name" value="ABC_transp_permease"/>
</dbReference>
<comment type="subcellular location">
    <subcellularLocation>
        <location evidence="1">Cell membrane</location>
        <topology evidence="1">Multi-pass membrane protein</topology>
    </subcellularLocation>
</comment>
<feature type="transmembrane region" description="Helical" evidence="8">
    <location>
        <begin position="236"/>
        <end position="255"/>
    </location>
</feature>
<feature type="transmembrane region" description="Helical" evidence="8">
    <location>
        <begin position="26"/>
        <end position="46"/>
    </location>
</feature>
<evidence type="ECO:0000256" key="7">
    <source>
        <dbReference type="ARBA" id="ARBA00023136"/>
    </source>
</evidence>
<feature type="transmembrane region" description="Helical" evidence="8">
    <location>
        <begin position="84"/>
        <end position="104"/>
    </location>
</feature>
<gene>
    <name evidence="9" type="ORF">SAMN05216179_3649</name>
</gene>
<reference evidence="9 10" key="1">
    <citation type="submission" date="2016-11" db="EMBL/GenBank/DDBJ databases">
        <authorList>
            <person name="Jaros S."/>
            <person name="Januszkiewicz K."/>
            <person name="Wedrychowicz H."/>
        </authorList>
    </citation>
    <scope>NUCLEOTIDE SEQUENCE [LARGE SCALE GENOMIC DNA]</scope>
    <source>
        <strain evidence="9 10">CGMCC 1.10681</strain>
    </source>
</reference>
<dbReference type="Pfam" id="PF02653">
    <property type="entry name" value="BPD_transp_2"/>
    <property type="match status" value="1"/>
</dbReference>
<dbReference type="InterPro" id="IPR037294">
    <property type="entry name" value="ABC_BtuC-like"/>
</dbReference>
<dbReference type="CDD" id="cd06579">
    <property type="entry name" value="TM_PBP1_transp_AraH_like"/>
    <property type="match status" value="1"/>
</dbReference>
<keyword evidence="6 8" id="KW-1133">Transmembrane helix</keyword>
<feature type="transmembrane region" description="Helical" evidence="8">
    <location>
        <begin position="314"/>
        <end position="334"/>
    </location>
</feature>
<keyword evidence="7 8" id="KW-0472">Membrane</keyword>
<evidence type="ECO:0000256" key="1">
    <source>
        <dbReference type="ARBA" id="ARBA00004651"/>
    </source>
</evidence>
<evidence type="ECO:0000256" key="3">
    <source>
        <dbReference type="ARBA" id="ARBA00022475"/>
    </source>
</evidence>
<dbReference type="GO" id="GO:0022857">
    <property type="term" value="F:transmembrane transporter activity"/>
    <property type="evidence" value="ECO:0007669"/>
    <property type="project" value="InterPro"/>
</dbReference>
<evidence type="ECO:0000256" key="8">
    <source>
        <dbReference type="SAM" id="Phobius"/>
    </source>
</evidence>
<feature type="transmembrane region" description="Helical" evidence="8">
    <location>
        <begin position="290"/>
        <end position="308"/>
    </location>
</feature>
<dbReference type="Proteomes" id="UP000184184">
    <property type="component" value="Unassembled WGS sequence"/>
</dbReference>
<evidence type="ECO:0000313" key="10">
    <source>
        <dbReference type="Proteomes" id="UP000184184"/>
    </source>
</evidence>